<dbReference type="Pfam" id="PF03466">
    <property type="entry name" value="LysR_substrate"/>
    <property type="match status" value="1"/>
</dbReference>
<name>A0A1Y3P1Y6_9PSED</name>
<gene>
    <name evidence="7" type="ORF">AUC60_17990</name>
</gene>
<dbReference type="AlphaFoldDB" id="A0A1Y3P1Y6"/>
<keyword evidence="8" id="KW-1185">Reference proteome</keyword>
<evidence type="ECO:0000256" key="1">
    <source>
        <dbReference type="ARBA" id="ARBA00009437"/>
    </source>
</evidence>
<dbReference type="OrthoDB" id="5526340at2"/>
<comment type="caution">
    <text evidence="7">The sequence shown here is derived from an EMBL/GenBank/DDBJ whole genome shotgun (WGS) entry which is preliminary data.</text>
</comment>
<dbReference type="SUPFAM" id="SSF53850">
    <property type="entry name" value="Periplasmic binding protein-like II"/>
    <property type="match status" value="1"/>
</dbReference>
<dbReference type="GO" id="GO:0009891">
    <property type="term" value="P:positive regulation of biosynthetic process"/>
    <property type="evidence" value="ECO:0007669"/>
    <property type="project" value="UniProtKB-ARBA"/>
</dbReference>
<dbReference type="PRINTS" id="PR00039">
    <property type="entry name" value="HTHLYSR"/>
</dbReference>
<keyword evidence="4" id="KW-0010">Activator</keyword>
<evidence type="ECO:0000259" key="6">
    <source>
        <dbReference type="PROSITE" id="PS50931"/>
    </source>
</evidence>
<dbReference type="PROSITE" id="PS50931">
    <property type="entry name" value="HTH_LYSR"/>
    <property type="match status" value="1"/>
</dbReference>
<evidence type="ECO:0000313" key="8">
    <source>
        <dbReference type="Proteomes" id="UP000195440"/>
    </source>
</evidence>
<sequence length="299" mass="32729">MFAKIPLTALRTFEAAARSGSFKAAAEELFVTPAAVSYQVKALEAWLGTLLFERLGKGVQLTDDGERLYRDAHRALLDMSQSLAGLQFRPDHHTLVLSTTPALAASWLIPRLGDFYQAQPHINVRVETSNELVDLLRDSCVDLAIRTSSRTDPALVSQPLMTERFAVYAAPGLADPATQDRVQLISLRWQIPGGFAVDWTTWCAAAGHHQWLNQALLREYDDEHFALNAAIAGHGLVLASNVLVAESVSKGLLKPYRPDISLSGPTYVAVCTPGRERQPPVKAFLDWLEGQASDSSQAI</sequence>
<dbReference type="Pfam" id="PF00126">
    <property type="entry name" value="HTH_1"/>
    <property type="match status" value="1"/>
</dbReference>
<dbReference type="InterPro" id="IPR036390">
    <property type="entry name" value="WH_DNA-bd_sf"/>
</dbReference>
<keyword evidence="3" id="KW-0238">DNA-binding</keyword>
<keyword evidence="5" id="KW-0804">Transcription</keyword>
<dbReference type="InterPro" id="IPR000847">
    <property type="entry name" value="LysR_HTH_N"/>
</dbReference>
<organism evidence="7 8">
    <name type="scientific">Pseudomonas caspiana</name>
    <dbReference type="NCBI Taxonomy" id="1451454"/>
    <lineage>
        <taxon>Bacteria</taxon>
        <taxon>Pseudomonadati</taxon>
        <taxon>Pseudomonadota</taxon>
        <taxon>Gammaproteobacteria</taxon>
        <taxon>Pseudomonadales</taxon>
        <taxon>Pseudomonadaceae</taxon>
        <taxon>Pseudomonas</taxon>
    </lineage>
</organism>
<dbReference type="GO" id="GO:0003700">
    <property type="term" value="F:DNA-binding transcription factor activity"/>
    <property type="evidence" value="ECO:0007669"/>
    <property type="project" value="InterPro"/>
</dbReference>
<dbReference type="SUPFAM" id="SSF46785">
    <property type="entry name" value="Winged helix' DNA-binding domain"/>
    <property type="match status" value="1"/>
</dbReference>
<proteinExistence type="inferred from homology"/>
<evidence type="ECO:0000256" key="3">
    <source>
        <dbReference type="ARBA" id="ARBA00023125"/>
    </source>
</evidence>
<dbReference type="Proteomes" id="UP000195440">
    <property type="component" value="Unassembled WGS sequence"/>
</dbReference>
<dbReference type="RefSeq" id="WP_087270787.1">
    <property type="nucleotide sequence ID" value="NZ_JBJGBV010000004.1"/>
</dbReference>
<comment type="similarity">
    <text evidence="1">Belongs to the LysR transcriptional regulatory family.</text>
</comment>
<evidence type="ECO:0000313" key="7">
    <source>
        <dbReference type="EMBL" id="OUM72531.1"/>
    </source>
</evidence>
<dbReference type="InterPro" id="IPR058163">
    <property type="entry name" value="LysR-type_TF_proteobact-type"/>
</dbReference>
<dbReference type="Gene3D" id="1.10.10.10">
    <property type="entry name" value="Winged helix-like DNA-binding domain superfamily/Winged helix DNA-binding domain"/>
    <property type="match status" value="1"/>
</dbReference>
<evidence type="ECO:0000256" key="2">
    <source>
        <dbReference type="ARBA" id="ARBA00023015"/>
    </source>
</evidence>
<keyword evidence="2" id="KW-0805">Transcription regulation</keyword>
<dbReference type="InterPro" id="IPR005119">
    <property type="entry name" value="LysR_subst-bd"/>
</dbReference>
<dbReference type="GO" id="GO:0043565">
    <property type="term" value="F:sequence-specific DNA binding"/>
    <property type="evidence" value="ECO:0007669"/>
    <property type="project" value="TreeGrafter"/>
</dbReference>
<dbReference type="EMBL" id="LOHF01000016">
    <property type="protein sequence ID" value="OUM72531.1"/>
    <property type="molecule type" value="Genomic_DNA"/>
</dbReference>
<dbReference type="GO" id="GO:0006351">
    <property type="term" value="P:DNA-templated transcription"/>
    <property type="evidence" value="ECO:0007669"/>
    <property type="project" value="TreeGrafter"/>
</dbReference>
<dbReference type="PANTHER" id="PTHR30537:SF26">
    <property type="entry name" value="GLYCINE CLEAVAGE SYSTEM TRANSCRIPTIONAL ACTIVATOR"/>
    <property type="match status" value="1"/>
</dbReference>
<dbReference type="FunFam" id="1.10.10.10:FF:000038">
    <property type="entry name" value="Glycine cleavage system transcriptional activator"/>
    <property type="match status" value="1"/>
</dbReference>
<evidence type="ECO:0000256" key="5">
    <source>
        <dbReference type="ARBA" id="ARBA00023163"/>
    </source>
</evidence>
<evidence type="ECO:0000256" key="4">
    <source>
        <dbReference type="ARBA" id="ARBA00023159"/>
    </source>
</evidence>
<feature type="domain" description="HTH lysR-type" evidence="6">
    <location>
        <begin position="5"/>
        <end position="62"/>
    </location>
</feature>
<protein>
    <submittedName>
        <fullName evidence="7">LysR family transcriptional regulator</fullName>
    </submittedName>
</protein>
<dbReference type="InterPro" id="IPR036388">
    <property type="entry name" value="WH-like_DNA-bd_sf"/>
</dbReference>
<dbReference type="Gene3D" id="3.40.190.10">
    <property type="entry name" value="Periplasmic binding protein-like II"/>
    <property type="match status" value="2"/>
</dbReference>
<accession>A0A1Y3P1Y6</accession>
<dbReference type="PANTHER" id="PTHR30537">
    <property type="entry name" value="HTH-TYPE TRANSCRIPTIONAL REGULATOR"/>
    <property type="match status" value="1"/>
</dbReference>
<reference evidence="7 8" key="1">
    <citation type="journal article" date="2017" name="Syst. Appl. Microbiol.">
        <title>Pseudomonas caspiana sp. nov., a citrus pathogen in the Pseudomonas syringae phylogenetic group.</title>
        <authorList>
            <person name="Busquets A."/>
            <person name="Gomila M."/>
            <person name="Beiki F."/>
            <person name="Mulet M."/>
            <person name="Rahimian H."/>
            <person name="Garcia-Valdes E."/>
            <person name="Lalucat J."/>
        </authorList>
    </citation>
    <scope>NUCLEOTIDE SEQUENCE [LARGE SCALE GENOMIC DNA]</scope>
    <source>
        <strain evidence="7 8">FBF102</strain>
    </source>
</reference>